<dbReference type="SUPFAM" id="SSF52540">
    <property type="entry name" value="P-loop containing nucleoside triphosphate hydrolases"/>
    <property type="match status" value="1"/>
</dbReference>
<comment type="similarity">
    <text evidence="6">Belongs to the DNA polymerase HolA subunit family.</text>
</comment>
<evidence type="ECO:0000256" key="7">
    <source>
        <dbReference type="ARBA" id="ARBA00049244"/>
    </source>
</evidence>
<dbReference type="EC" id="2.7.7.7" evidence="1"/>
<keyword evidence="5" id="KW-0239">DNA-directed DNA polymerase</keyword>
<reference evidence="9 10" key="1">
    <citation type="submission" date="2017-08" db="EMBL/GenBank/DDBJ databases">
        <title>Infants hospitalized years apart are colonized by the same room-sourced microbial strains.</title>
        <authorList>
            <person name="Brooks B."/>
            <person name="Olm M.R."/>
            <person name="Firek B.A."/>
            <person name="Baker R."/>
            <person name="Thomas B.C."/>
            <person name="Morowitz M.J."/>
            <person name="Banfield J.F."/>
        </authorList>
    </citation>
    <scope>NUCLEOTIDE SEQUENCE [LARGE SCALE GENOMIC DNA]</scope>
    <source>
        <strain evidence="9">S2_018_000_R2_104</strain>
    </source>
</reference>
<dbReference type="GO" id="GO:0003677">
    <property type="term" value="F:DNA binding"/>
    <property type="evidence" value="ECO:0007669"/>
    <property type="project" value="InterPro"/>
</dbReference>
<dbReference type="GO" id="GO:0009360">
    <property type="term" value="C:DNA polymerase III complex"/>
    <property type="evidence" value="ECO:0007669"/>
    <property type="project" value="TreeGrafter"/>
</dbReference>
<evidence type="ECO:0000256" key="4">
    <source>
        <dbReference type="ARBA" id="ARBA00022705"/>
    </source>
</evidence>
<proteinExistence type="inferred from homology"/>
<keyword evidence="4" id="KW-0235">DNA replication</keyword>
<comment type="caution">
    <text evidence="9">The sequence shown here is derived from an EMBL/GenBank/DDBJ whole genome shotgun (WGS) entry which is preliminary data.</text>
</comment>
<dbReference type="EMBL" id="QFNK01000019">
    <property type="protein sequence ID" value="PZO88386.1"/>
    <property type="molecule type" value="Genomic_DNA"/>
</dbReference>
<dbReference type="Proteomes" id="UP000249557">
    <property type="component" value="Unassembled WGS sequence"/>
</dbReference>
<sequence length="336" mass="36758">MKLGWKDIESFVKKPDAKARVILVYGPDAGLMRERANEMARSVVSDLNDPFNVAALSADMLGDDPARLMDEAMAMSLMGGARLIRVEGGSDKLTTLIKDYLASPSAENLVMIEAGELGPRSSLRLLVEKSNNAAAVPCYVDDERGVATLIRQTVSAAGYAMQGDAMSWFASNIAGDRARVRGEIDKLLLYMGNESKTITLEDVRAACGEAGDQSIDDLLYAIGNGKAEIALGAYNKLLEEGVFIITIMRALQNHFRRLHYTRVLMKTGSSADEAMKKLQPAIFFKHTDAFKAQLRKWPEERLMAYMQRLAQVEAQMKQTGTPSETLGSNVILSLAA</sequence>
<dbReference type="Gene3D" id="1.20.272.10">
    <property type="match status" value="1"/>
</dbReference>
<evidence type="ECO:0000256" key="2">
    <source>
        <dbReference type="ARBA" id="ARBA00022679"/>
    </source>
</evidence>
<gene>
    <name evidence="9" type="ORF">DI626_01870</name>
</gene>
<dbReference type="NCBIfam" id="TIGR01128">
    <property type="entry name" value="holA"/>
    <property type="match status" value="1"/>
</dbReference>
<dbReference type="GO" id="GO:0003887">
    <property type="term" value="F:DNA-directed DNA polymerase activity"/>
    <property type="evidence" value="ECO:0007669"/>
    <property type="project" value="UniProtKB-KW"/>
</dbReference>
<evidence type="ECO:0000256" key="6">
    <source>
        <dbReference type="ARBA" id="ARBA00034754"/>
    </source>
</evidence>
<dbReference type="InterPro" id="IPR048466">
    <property type="entry name" value="DNA_pol3_delta-like_C"/>
</dbReference>
<feature type="domain" description="DNA polymerase III delta subunit-like C-terminal" evidence="8">
    <location>
        <begin position="213"/>
        <end position="331"/>
    </location>
</feature>
<evidence type="ECO:0000313" key="9">
    <source>
        <dbReference type="EMBL" id="PZO88386.1"/>
    </source>
</evidence>
<dbReference type="PANTHER" id="PTHR34388:SF1">
    <property type="entry name" value="DNA POLYMERASE III SUBUNIT DELTA"/>
    <property type="match status" value="1"/>
</dbReference>
<keyword evidence="2" id="KW-0808">Transferase</keyword>
<accession>A0A2W5A4F1</accession>
<evidence type="ECO:0000256" key="1">
    <source>
        <dbReference type="ARBA" id="ARBA00012417"/>
    </source>
</evidence>
<evidence type="ECO:0000256" key="3">
    <source>
        <dbReference type="ARBA" id="ARBA00022695"/>
    </source>
</evidence>
<keyword evidence="3" id="KW-0548">Nucleotidyltransferase</keyword>
<evidence type="ECO:0000256" key="5">
    <source>
        <dbReference type="ARBA" id="ARBA00022932"/>
    </source>
</evidence>
<dbReference type="InterPro" id="IPR008921">
    <property type="entry name" value="DNA_pol3_clamp-load_cplx_C"/>
</dbReference>
<dbReference type="Gene3D" id="3.40.50.300">
    <property type="entry name" value="P-loop containing nucleotide triphosphate hydrolases"/>
    <property type="match status" value="1"/>
</dbReference>
<dbReference type="InterPro" id="IPR005790">
    <property type="entry name" value="DNA_polIII_delta"/>
</dbReference>
<dbReference type="AlphaFoldDB" id="A0A2W5A4F1"/>
<dbReference type="Pfam" id="PF21694">
    <property type="entry name" value="DNA_pol3_delta_C"/>
    <property type="match status" value="1"/>
</dbReference>
<dbReference type="Gene3D" id="1.10.8.60">
    <property type="match status" value="1"/>
</dbReference>
<dbReference type="InterPro" id="IPR027417">
    <property type="entry name" value="P-loop_NTPase"/>
</dbReference>
<dbReference type="GO" id="GO:0006261">
    <property type="term" value="P:DNA-templated DNA replication"/>
    <property type="evidence" value="ECO:0007669"/>
    <property type="project" value="TreeGrafter"/>
</dbReference>
<dbReference type="SUPFAM" id="SSF48019">
    <property type="entry name" value="post-AAA+ oligomerization domain-like"/>
    <property type="match status" value="1"/>
</dbReference>
<dbReference type="PANTHER" id="PTHR34388">
    <property type="entry name" value="DNA POLYMERASE III SUBUNIT DELTA"/>
    <property type="match status" value="1"/>
</dbReference>
<name>A0A2W5A4F1_9BACT</name>
<evidence type="ECO:0000259" key="8">
    <source>
        <dbReference type="Pfam" id="PF21694"/>
    </source>
</evidence>
<protein>
    <recommendedName>
        <fullName evidence="1">DNA-directed DNA polymerase</fullName>
        <ecNumber evidence="1">2.7.7.7</ecNumber>
    </recommendedName>
</protein>
<organism evidence="9 10">
    <name type="scientific">Micavibrio aeruginosavorus</name>
    <dbReference type="NCBI Taxonomy" id="349221"/>
    <lineage>
        <taxon>Bacteria</taxon>
        <taxon>Pseudomonadati</taxon>
        <taxon>Bdellovibrionota</taxon>
        <taxon>Bdellovibrionia</taxon>
        <taxon>Bdellovibrionales</taxon>
        <taxon>Pseudobdellovibrionaceae</taxon>
        <taxon>Micavibrio</taxon>
    </lineage>
</organism>
<comment type="catalytic activity">
    <reaction evidence="7">
        <text>DNA(n) + a 2'-deoxyribonucleoside 5'-triphosphate = DNA(n+1) + diphosphate</text>
        <dbReference type="Rhea" id="RHEA:22508"/>
        <dbReference type="Rhea" id="RHEA-COMP:17339"/>
        <dbReference type="Rhea" id="RHEA-COMP:17340"/>
        <dbReference type="ChEBI" id="CHEBI:33019"/>
        <dbReference type="ChEBI" id="CHEBI:61560"/>
        <dbReference type="ChEBI" id="CHEBI:173112"/>
        <dbReference type="EC" id="2.7.7.7"/>
    </reaction>
</comment>
<evidence type="ECO:0000313" key="10">
    <source>
        <dbReference type="Proteomes" id="UP000249557"/>
    </source>
</evidence>